<dbReference type="Gene3D" id="3.40.50.150">
    <property type="entry name" value="Vaccinia Virus protein VP39"/>
    <property type="match status" value="1"/>
</dbReference>
<evidence type="ECO:0000256" key="1">
    <source>
        <dbReference type="ARBA" id="ARBA00000142"/>
    </source>
</evidence>
<dbReference type="InterPro" id="IPR003358">
    <property type="entry name" value="tRNA_(Gua-N-7)_MeTrfase_Trmb"/>
</dbReference>
<reference evidence="8" key="3">
    <citation type="submission" date="2018-08" db="UniProtKB">
        <authorList>
            <consortium name="EnsemblPlants"/>
        </authorList>
    </citation>
    <scope>IDENTIFICATION</scope>
    <source>
        <strain evidence="8">cv. Bd21</strain>
    </source>
</reference>
<dbReference type="EMBL" id="CM000881">
    <property type="protein sequence ID" value="KQK08217.1"/>
    <property type="molecule type" value="Genomic_DNA"/>
</dbReference>
<dbReference type="Pfam" id="PF02390">
    <property type="entry name" value="Methyltransf_4"/>
    <property type="match status" value="1"/>
</dbReference>
<organism evidence="7">
    <name type="scientific">Brachypodium distachyon</name>
    <name type="common">Purple false brome</name>
    <name type="synonym">Trachynia distachya</name>
    <dbReference type="NCBI Taxonomy" id="15368"/>
    <lineage>
        <taxon>Eukaryota</taxon>
        <taxon>Viridiplantae</taxon>
        <taxon>Streptophyta</taxon>
        <taxon>Embryophyta</taxon>
        <taxon>Tracheophyta</taxon>
        <taxon>Spermatophyta</taxon>
        <taxon>Magnoliopsida</taxon>
        <taxon>Liliopsida</taxon>
        <taxon>Poales</taxon>
        <taxon>Poaceae</taxon>
        <taxon>BOP clade</taxon>
        <taxon>Pooideae</taxon>
        <taxon>Stipodae</taxon>
        <taxon>Brachypodieae</taxon>
        <taxon>Brachypodium</taxon>
    </lineage>
</organism>
<dbReference type="PROSITE" id="PS51625">
    <property type="entry name" value="SAM_MT_TRMB"/>
    <property type="match status" value="1"/>
</dbReference>
<dbReference type="Proteomes" id="UP000008810">
    <property type="component" value="Chromosome 2"/>
</dbReference>
<proteinExistence type="predicted"/>
<dbReference type="Gramene" id="KQK08217">
    <property type="protein sequence ID" value="KQK08217"/>
    <property type="gene ID" value="BRADI_2g40507v3"/>
</dbReference>
<dbReference type="FunFam" id="3.40.50.150:FF:000230">
    <property type="entry name" value="tRNA (Guanine-N(7)-)-methyltransferase"/>
    <property type="match status" value="1"/>
</dbReference>
<keyword evidence="4" id="KW-0808">Transferase</keyword>
<dbReference type="PANTHER" id="PTHR23417">
    <property type="entry name" value="3-DEOXY-D-MANNO-OCTULOSONIC-ACID TRANSFERASE/TRNA GUANINE-N 7 - -METHYLTRANSFERASE"/>
    <property type="match status" value="1"/>
</dbReference>
<accession>A0A0Q3KBB8</accession>
<evidence type="ECO:0000256" key="3">
    <source>
        <dbReference type="ARBA" id="ARBA00022603"/>
    </source>
</evidence>
<evidence type="ECO:0000313" key="7">
    <source>
        <dbReference type="EMBL" id="KQK08217.1"/>
    </source>
</evidence>
<evidence type="ECO:0000256" key="4">
    <source>
        <dbReference type="ARBA" id="ARBA00022679"/>
    </source>
</evidence>
<dbReference type="GO" id="GO:0008176">
    <property type="term" value="F:tRNA (guanine(46)-N7)-methyltransferase activity"/>
    <property type="evidence" value="ECO:0007669"/>
    <property type="project" value="UniProtKB-EC"/>
</dbReference>
<dbReference type="EnsemblPlants" id="KQK08217">
    <property type="protein sequence ID" value="KQK08217"/>
    <property type="gene ID" value="BRADI_2g40507v3"/>
</dbReference>
<dbReference type="CDD" id="cd02440">
    <property type="entry name" value="AdoMet_MTases"/>
    <property type="match status" value="1"/>
</dbReference>
<comment type="catalytic activity">
    <reaction evidence="1">
        <text>guanosine(46) in tRNA + S-adenosyl-L-methionine = N(7)-methylguanosine(46) in tRNA + S-adenosyl-L-homocysteine</text>
        <dbReference type="Rhea" id="RHEA:42708"/>
        <dbReference type="Rhea" id="RHEA-COMP:10188"/>
        <dbReference type="Rhea" id="RHEA-COMP:10189"/>
        <dbReference type="ChEBI" id="CHEBI:57856"/>
        <dbReference type="ChEBI" id="CHEBI:59789"/>
        <dbReference type="ChEBI" id="CHEBI:74269"/>
        <dbReference type="ChEBI" id="CHEBI:74480"/>
        <dbReference type="EC" id="2.1.1.33"/>
    </reaction>
</comment>
<evidence type="ECO:0000256" key="2">
    <source>
        <dbReference type="ARBA" id="ARBA00011977"/>
    </source>
</evidence>
<evidence type="ECO:0000313" key="9">
    <source>
        <dbReference type="Proteomes" id="UP000008810"/>
    </source>
</evidence>
<dbReference type="AlphaFoldDB" id="A0A0Q3KBB8"/>
<sequence>MAWTATATLCCRLVRAPAVRRRAPHRTLCSAERSTDAVDREYADLNLRPLYPNHVNPLSASFVEPTGPPDWKEVFEDPLLPLMVDIGCGSGRFLVWLAKNSRERRNYLGLEIRQKLVERTQFWVTELGLRNVYFMFANATVSFEQIVSSYPGPLLLVSILCPDPHFKKKHHKRRVLQTQLVDSITKNLCLGGRVLLQSDVLGVAADMRERFDGYSDVFEHVDCIDKNLRCDNEGWLLDNPIGIRTEREIHAELEGATIYRRMYQKIRDVPHQKTSAVQWISALPRPQAVMG</sequence>
<evidence type="ECO:0000256" key="6">
    <source>
        <dbReference type="ARBA" id="ARBA00022694"/>
    </source>
</evidence>
<dbReference type="ExpressionAtlas" id="A0A0Q3KBB8">
    <property type="expression patterns" value="baseline and differential"/>
</dbReference>
<name>A0A0Q3KBB8_BRADI</name>
<gene>
    <name evidence="7" type="ORF">BRADI_2g40507v3</name>
</gene>
<evidence type="ECO:0000256" key="5">
    <source>
        <dbReference type="ARBA" id="ARBA00022691"/>
    </source>
</evidence>
<protein>
    <recommendedName>
        <fullName evidence="2">tRNA (guanine(46)-N(7))-methyltransferase</fullName>
        <ecNumber evidence="2">2.1.1.33</ecNumber>
    </recommendedName>
</protein>
<keyword evidence="3" id="KW-0489">Methyltransferase</keyword>
<evidence type="ECO:0000313" key="8">
    <source>
        <dbReference type="EnsemblPlants" id="KQK08217"/>
    </source>
</evidence>
<reference evidence="7" key="2">
    <citation type="submission" date="2017-06" db="EMBL/GenBank/DDBJ databases">
        <title>WGS assembly of Brachypodium distachyon.</title>
        <authorList>
            <consortium name="The International Brachypodium Initiative"/>
            <person name="Lucas S."/>
            <person name="Harmon-Smith M."/>
            <person name="Lail K."/>
            <person name="Tice H."/>
            <person name="Grimwood J."/>
            <person name="Bruce D."/>
            <person name="Barry K."/>
            <person name="Shu S."/>
            <person name="Lindquist E."/>
            <person name="Wang M."/>
            <person name="Pitluck S."/>
            <person name="Vogel J.P."/>
            <person name="Garvin D.F."/>
            <person name="Mockler T.C."/>
            <person name="Schmutz J."/>
            <person name="Rokhsar D."/>
            <person name="Bevan M.W."/>
        </authorList>
    </citation>
    <scope>NUCLEOTIDE SEQUENCE</scope>
    <source>
        <strain evidence="7">Bd21</strain>
    </source>
</reference>
<dbReference type="EC" id="2.1.1.33" evidence="2"/>
<dbReference type="InterPro" id="IPR029063">
    <property type="entry name" value="SAM-dependent_MTases_sf"/>
</dbReference>
<dbReference type="SUPFAM" id="SSF53335">
    <property type="entry name" value="S-adenosyl-L-methionine-dependent methyltransferases"/>
    <property type="match status" value="1"/>
</dbReference>
<keyword evidence="6" id="KW-0819">tRNA processing</keyword>
<keyword evidence="5" id="KW-0949">S-adenosyl-L-methionine</keyword>
<reference evidence="7 8" key="1">
    <citation type="journal article" date="2010" name="Nature">
        <title>Genome sequencing and analysis of the model grass Brachypodium distachyon.</title>
        <authorList>
            <consortium name="International Brachypodium Initiative"/>
        </authorList>
    </citation>
    <scope>NUCLEOTIDE SEQUENCE [LARGE SCALE GENOMIC DNA]</scope>
    <source>
        <strain evidence="7 8">Bd21</strain>
    </source>
</reference>
<dbReference type="OrthoDB" id="47276at2759"/>
<keyword evidence="9" id="KW-1185">Reference proteome</keyword>
<dbReference type="PANTHER" id="PTHR23417:SF21">
    <property type="entry name" value="TRNA (GUANINE-N(7)-)-METHYLTRANSFERASE"/>
    <property type="match status" value="1"/>
</dbReference>